<proteinExistence type="predicted"/>
<feature type="region of interest" description="Disordered" evidence="1">
    <location>
        <begin position="1"/>
        <end position="43"/>
    </location>
</feature>
<accession>A0A178ZQR5</accession>
<comment type="caution">
    <text evidence="2">The sequence shown here is derived from an EMBL/GenBank/DDBJ whole genome shotgun (WGS) entry which is preliminary data.</text>
</comment>
<protein>
    <submittedName>
        <fullName evidence="2">Uncharacterized protein</fullName>
    </submittedName>
</protein>
<reference evidence="2 3" key="1">
    <citation type="submission" date="2016-04" db="EMBL/GenBank/DDBJ databases">
        <title>Draft genome of Fonsecaea erecta CBS 125763.</title>
        <authorList>
            <person name="Weiss V.A."/>
            <person name="Vicente V.A."/>
            <person name="Raittz R.T."/>
            <person name="Moreno L.F."/>
            <person name="De Souza E.M."/>
            <person name="Pedrosa F.O."/>
            <person name="Steffens M.B."/>
            <person name="Faoro H."/>
            <person name="Tadra-Sfeir M.Z."/>
            <person name="Najafzadeh M.J."/>
            <person name="Felipe M.S."/>
            <person name="Teixeira M."/>
            <person name="Sun J."/>
            <person name="Xi L."/>
            <person name="Gomes R."/>
            <person name="De Azevedo C.M."/>
            <person name="Salgado C.G."/>
            <person name="Da Silva M.B."/>
            <person name="Nascimento M.F."/>
            <person name="Queiroz-Telles F."/>
            <person name="Attili D.S."/>
            <person name="Gorbushina A."/>
        </authorList>
    </citation>
    <scope>NUCLEOTIDE SEQUENCE [LARGE SCALE GENOMIC DNA]</scope>
    <source>
        <strain evidence="2 3">CBS 125763</strain>
    </source>
</reference>
<sequence length="43" mass="4741">MTRQILTTVQQKHTMVLTGAPGSSKPSDTKPIGPWCTKKSRRS</sequence>
<dbReference type="EMBL" id="LVYI01000003">
    <property type="protein sequence ID" value="OAP62127.1"/>
    <property type="molecule type" value="Genomic_DNA"/>
</dbReference>
<dbReference type="RefSeq" id="XP_018695494.1">
    <property type="nucleotide sequence ID" value="XM_018835844.1"/>
</dbReference>
<gene>
    <name evidence="2" type="ORF">AYL99_04330</name>
</gene>
<dbReference type="GeneID" id="30008499"/>
<dbReference type="Proteomes" id="UP000078343">
    <property type="component" value="Unassembled WGS sequence"/>
</dbReference>
<evidence type="ECO:0000256" key="1">
    <source>
        <dbReference type="SAM" id="MobiDB-lite"/>
    </source>
</evidence>
<organism evidence="2 3">
    <name type="scientific">Fonsecaea erecta</name>
    <dbReference type="NCBI Taxonomy" id="1367422"/>
    <lineage>
        <taxon>Eukaryota</taxon>
        <taxon>Fungi</taxon>
        <taxon>Dikarya</taxon>
        <taxon>Ascomycota</taxon>
        <taxon>Pezizomycotina</taxon>
        <taxon>Eurotiomycetes</taxon>
        <taxon>Chaetothyriomycetidae</taxon>
        <taxon>Chaetothyriales</taxon>
        <taxon>Herpotrichiellaceae</taxon>
        <taxon>Fonsecaea</taxon>
    </lineage>
</organism>
<evidence type="ECO:0000313" key="2">
    <source>
        <dbReference type="EMBL" id="OAP62127.1"/>
    </source>
</evidence>
<dbReference type="AlphaFoldDB" id="A0A178ZQR5"/>
<feature type="compositionally biased region" description="Polar residues" evidence="1">
    <location>
        <begin position="1"/>
        <end position="13"/>
    </location>
</feature>
<name>A0A178ZQR5_9EURO</name>
<keyword evidence="3" id="KW-1185">Reference proteome</keyword>
<evidence type="ECO:0000313" key="3">
    <source>
        <dbReference type="Proteomes" id="UP000078343"/>
    </source>
</evidence>